<dbReference type="PROSITE" id="PS50404">
    <property type="entry name" value="GST_NTER"/>
    <property type="match status" value="1"/>
</dbReference>
<dbReference type="Gene3D" id="1.20.1050.10">
    <property type="match status" value="1"/>
</dbReference>
<dbReference type="FunFam" id="1.20.1050.10:FF:000007">
    <property type="entry name" value="Glutathione S-transferase 1-1"/>
    <property type="match status" value="1"/>
</dbReference>
<dbReference type="PANTHER" id="PTHR43969:SF9">
    <property type="entry name" value="GLUTATHIONE S TRANSFERASE D10, ISOFORM A-RELATED"/>
    <property type="match status" value="1"/>
</dbReference>
<name>A0A509ZK52_9NEOP</name>
<proteinExistence type="evidence at transcript level"/>
<dbReference type="PANTHER" id="PTHR43969">
    <property type="entry name" value="GLUTATHIONE S TRANSFERASE D10, ISOFORM A-RELATED"/>
    <property type="match status" value="1"/>
</dbReference>
<dbReference type="InterPro" id="IPR040079">
    <property type="entry name" value="Glutathione_S-Trfase"/>
</dbReference>
<sequence length="199" mass="22558">MLADIIGLELDFHEVDFASLEHKSPEYVKLNPMGTIPTLKDGDFVISESHTIMQYLLTKYATKEQQEELYPSDLRTRALINQYLFFDTGIFFIRLKNVILPIVFEGVKGPTEKGLADIDVAFTTLEAYLGDKEYLVGDRLTVADLSLGCTAASMRSVHHLDPVKFPRSTKWLARLEEKPFFKVMLNAVEILKVIANSNQ</sequence>
<reference evidence="4" key="1">
    <citation type="submission" date="2016-03" db="EMBL/GenBank/DDBJ databases">
        <authorList>
            <person name="Huizhen T."/>
        </authorList>
    </citation>
    <scope>NUCLEOTIDE SEQUENCE</scope>
</reference>
<evidence type="ECO:0000313" key="4">
    <source>
        <dbReference type="EMBL" id="ANS56591.1"/>
    </source>
</evidence>
<dbReference type="InterPro" id="IPR010987">
    <property type="entry name" value="Glutathione-S-Trfase_C-like"/>
</dbReference>
<evidence type="ECO:0000259" key="2">
    <source>
        <dbReference type="PROSITE" id="PS50404"/>
    </source>
</evidence>
<dbReference type="InterPro" id="IPR036249">
    <property type="entry name" value="Thioredoxin-like_sf"/>
</dbReference>
<evidence type="ECO:0000259" key="3">
    <source>
        <dbReference type="PROSITE" id="PS50405"/>
    </source>
</evidence>
<dbReference type="SUPFAM" id="SSF47616">
    <property type="entry name" value="GST C-terminal domain-like"/>
    <property type="match status" value="1"/>
</dbReference>
<dbReference type="InterPro" id="IPR036282">
    <property type="entry name" value="Glutathione-S-Trfase_C_sf"/>
</dbReference>
<dbReference type="Pfam" id="PF13410">
    <property type="entry name" value="GST_C_2"/>
    <property type="match status" value="1"/>
</dbReference>
<dbReference type="SUPFAM" id="SSF52833">
    <property type="entry name" value="Thioredoxin-like"/>
    <property type="match status" value="1"/>
</dbReference>
<feature type="domain" description="GST N-terminal" evidence="2">
    <location>
        <begin position="1"/>
        <end position="64"/>
    </location>
</feature>
<dbReference type="PROSITE" id="PS50405">
    <property type="entry name" value="GST_CTER"/>
    <property type="match status" value="1"/>
</dbReference>
<keyword evidence="4" id="KW-0808">Transferase</keyword>
<dbReference type="Gene3D" id="3.40.30.10">
    <property type="entry name" value="Glutaredoxin"/>
    <property type="match status" value="1"/>
</dbReference>
<dbReference type="AlphaFoldDB" id="A0A509ZK52"/>
<dbReference type="SFLD" id="SFLDG00358">
    <property type="entry name" value="Main_(cytGST)"/>
    <property type="match status" value="1"/>
</dbReference>
<dbReference type="InterPro" id="IPR004045">
    <property type="entry name" value="Glutathione_S-Trfase_N"/>
</dbReference>
<accession>A0A509ZK52</accession>
<protein>
    <submittedName>
        <fullName evidence="4">Glutathione S-transferase epsilon2</fullName>
    </submittedName>
</protein>
<comment type="subunit">
    <text evidence="1">Homodimer.</text>
</comment>
<dbReference type="EMBL" id="KU963407">
    <property type="protein sequence ID" value="ANS56591.1"/>
    <property type="molecule type" value="mRNA"/>
</dbReference>
<evidence type="ECO:0000256" key="1">
    <source>
        <dbReference type="ARBA" id="ARBA00011738"/>
    </source>
</evidence>
<dbReference type="GO" id="GO:0004364">
    <property type="term" value="F:glutathione transferase activity"/>
    <property type="evidence" value="ECO:0007669"/>
    <property type="project" value="TreeGrafter"/>
</dbReference>
<dbReference type="GO" id="GO:0006749">
    <property type="term" value="P:glutathione metabolic process"/>
    <property type="evidence" value="ECO:0007669"/>
    <property type="project" value="TreeGrafter"/>
</dbReference>
<dbReference type="Pfam" id="PF02798">
    <property type="entry name" value="GST_N"/>
    <property type="match status" value="1"/>
</dbReference>
<dbReference type="CDD" id="cd03177">
    <property type="entry name" value="GST_C_Delta_Epsilon"/>
    <property type="match status" value="1"/>
</dbReference>
<dbReference type="SFLD" id="SFLDS00019">
    <property type="entry name" value="Glutathione_Transferase_(cytos"/>
    <property type="match status" value="1"/>
</dbReference>
<organism evidence="4">
    <name type="scientific">Micromelalopha troglodyta</name>
    <dbReference type="NCBI Taxonomy" id="660574"/>
    <lineage>
        <taxon>Eukaryota</taxon>
        <taxon>Metazoa</taxon>
        <taxon>Ecdysozoa</taxon>
        <taxon>Arthropoda</taxon>
        <taxon>Hexapoda</taxon>
        <taxon>Insecta</taxon>
        <taxon>Pterygota</taxon>
        <taxon>Neoptera</taxon>
        <taxon>Endopterygota</taxon>
        <taxon>Lepidoptera</taxon>
        <taxon>Glossata</taxon>
        <taxon>Ditrysia</taxon>
        <taxon>Noctuoidea</taxon>
        <taxon>Notodontidae</taxon>
        <taxon>Pygaerinae</taxon>
        <taxon>Micromelalopha</taxon>
    </lineage>
</organism>
<feature type="domain" description="GST C-terminal" evidence="3">
    <location>
        <begin position="73"/>
        <end position="199"/>
    </location>
</feature>